<dbReference type="EC" id="4.2.2.-" evidence="3"/>
<accession>A0A512M7K9</accession>
<comment type="similarity">
    <text evidence="3 4">Belongs to the RlpA family.</text>
</comment>
<evidence type="ECO:0000256" key="1">
    <source>
        <dbReference type="ARBA" id="ARBA00023239"/>
    </source>
</evidence>
<keyword evidence="2 3" id="KW-0961">Cell wall biogenesis/degradation</keyword>
<dbReference type="GO" id="GO:0008932">
    <property type="term" value="F:lytic endotransglycosylase activity"/>
    <property type="evidence" value="ECO:0007669"/>
    <property type="project" value="UniProtKB-UniRule"/>
</dbReference>
<dbReference type="InterPro" id="IPR034718">
    <property type="entry name" value="RlpA"/>
</dbReference>
<dbReference type="OrthoDB" id="9779128at2"/>
<evidence type="ECO:0000256" key="2">
    <source>
        <dbReference type="ARBA" id="ARBA00023316"/>
    </source>
</evidence>
<dbReference type="HAMAP" id="MF_02071">
    <property type="entry name" value="RlpA"/>
    <property type="match status" value="1"/>
</dbReference>
<evidence type="ECO:0000256" key="3">
    <source>
        <dbReference type="HAMAP-Rule" id="MF_02071"/>
    </source>
</evidence>
<comment type="function">
    <text evidence="3">Lytic transglycosylase with a strong preference for naked glycan strands that lack stem peptides.</text>
</comment>
<keyword evidence="7" id="KW-1185">Reference proteome</keyword>
<proteinExistence type="inferred from homology"/>
<dbReference type="NCBIfam" id="TIGR00413">
    <property type="entry name" value="rlpA"/>
    <property type="match status" value="1"/>
</dbReference>
<name>A0A512M7K9_9BACT</name>
<organism evidence="6 7">
    <name type="scientific">Brevifollis gellanilyticus</name>
    <dbReference type="NCBI Taxonomy" id="748831"/>
    <lineage>
        <taxon>Bacteria</taxon>
        <taxon>Pseudomonadati</taxon>
        <taxon>Verrucomicrobiota</taxon>
        <taxon>Verrucomicrobiia</taxon>
        <taxon>Verrucomicrobiales</taxon>
        <taxon>Verrucomicrobiaceae</taxon>
    </lineage>
</organism>
<evidence type="ECO:0000259" key="5">
    <source>
        <dbReference type="Pfam" id="PF03330"/>
    </source>
</evidence>
<evidence type="ECO:0000313" key="7">
    <source>
        <dbReference type="Proteomes" id="UP000321577"/>
    </source>
</evidence>
<sequence>MGAMIPSHLRLAAALLLAGVLASCGGGRLAPFHRPLEPVESFGVMQTQQGMASVYTDRRTASGERFHSSAMTAAHKTWPMGTRVRVTHLGTGRSAIVRINDRGPFIKSRIIDLTPAAASSIGLTRKQGVARVKLERLK</sequence>
<keyword evidence="1 3" id="KW-0456">Lyase</keyword>
<dbReference type="GO" id="GO:0071555">
    <property type="term" value="P:cell wall organization"/>
    <property type="evidence" value="ECO:0007669"/>
    <property type="project" value="UniProtKB-KW"/>
</dbReference>
<gene>
    <name evidence="3" type="primary">rlpA</name>
    <name evidence="6" type="ORF">BGE01nite_20070</name>
</gene>
<evidence type="ECO:0000313" key="6">
    <source>
        <dbReference type="EMBL" id="GEP42716.1"/>
    </source>
</evidence>
<dbReference type="PANTHER" id="PTHR34183:SF8">
    <property type="entry name" value="ENDOLYTIC PEPTIDOGLYCAN TRANSGLYCOSYLASE RLPA-RELATED"/>
    <property type="match status" value="1"/>
</dbReference>
<evidence type="ECO:0000256" key="4">
    <source>
        <dbReference type="RuleBase" id="RU003495"/>
    </source>
</evidence>
<dbReference type="AlphaFoldDB" id="A0A512M7K9"/>
<dbReference type="Pfam" id="PF03330">
    <property type="entry name" value="DPBB_1"/>
    <property type="match status" value="1"/>
</dbReference>
<dbReference type="InterPro" id="IPR036908">
    <property type="entry name" value="RlpA-like_sf"/>
</dbReference>
<dbReference type="InterPro" id="IPR012997">
    <property type="entry name" value="RplA"/>
</dbReference>
<comment type="caution">
    <text evidence="6">The sequence shown here is derived from an EMBL/GenBank/DDBJ whole genome shotgun (WGS) entry which is preliminary data.</text>
</comment>
<dbReference type="InterPro" id="IPR009009">
    <property type="entry name" value="RlpA-like_DPBB"/>
</dbReference>
<dbReference type="Proteomes" id="UP000321577">
    <property type="component" value="Unassembled WGS sequence"/>
</dbReference>
<dbReference type="Gene3D" id="2.40.40.10">
    <property type="entry name" value="RlpA-like domain"/>
    <property type="match status" value="1"/>
</dbReference>
<dbReference type="CDD" id="cd22268">
    <property type="entry name" value="DPBB_RlpA-like"/>
    <property type="match status" value="1"/>
</dbReference>
<dbReference type="EMBL" id="BKAG01000011">
    <property type="protein sequence ID" value="GEP42716.1"/>
    <property type="molecule type" value="Genomic_DNA"/>
</dbReference>
<protein>
    <recommendedName>
        <fullName evidence="3">Probable endolytic peptidoglycan transglycosylase RlpA</fullName>
        <ecNumber evidence="3">4.2.2.-</ecNumber>
    </recommendedName>
</protein>
<reference evidence="6 7" key="1">
    <citation type="submission" date="2019-07" db="EMBL/GenBank/DDBJ databases">
        <title>Whole genome shotgun sequence of Brevifollis gellanilyticus NBRC 108608.</title>
        <authorList>
            <person name="Hosoyama A."/>
            <person name="Uohara A."/>
            <person name="Ohji S."/>
            <person name="Ichikawa N."/>
        </authorList>
    </citation>
    <scope>NUCLEOTIDE SEQUENCE [LARGE SCALE GENOMIC DNA]</scope>
    <source>
        <strain evidence="6 7">NBRC 108608</strain>
    </source>
</reference>
<feature type="domain" description="RlpA-like protein double-psi beta-barrel" evidence="5">
    <location>
        <begin position="47"/>
        <end position="133"/>
    </location>
</feature>
<dbReference type="SUPFAM" id="SSF50685">
    <property type="entry name" value="Barwin-like endoglucanases"/>
    <property type="match status" value="1"/>
</dbReference>
<dbReference type="GO" id="GO:0000270">
    <property type="term" value="P:peptidoglycan metabolic process"/>
    <property type="evidence" value="ECO:0007669"/>
    <property type="project" value="UniProtKB-UniRule"/>
</dbReference>
<dbReference type="PANTHER" id="PTHR34183">
    <property type="entry name" value="ENDOLYTIC PEPTIDOGLYCAN TRANSGLYCOSYLASE RLPA"/>
    <property type="match status" value="1"/>
</dbReference>